<dbReference type="PANTHER" id="PTHR34400:SF4">
    <property type="entry name" value="MEMBRANE PROTEIN"/>
    <property type="match status" value="1"/>
</dbReference>
<dbReference type="OrthoDB" id="3253404at2759"/>
<dbReference type="SUPFAM" id="SSF47240">
    <property type="entry name" value="Ferritin-like"/>
    <property type="match status" value="1"/>
</dbReference>
<sequence length="396" mass="42993">MATSDIHQKHIDTKHHGRIRFPKPEQGNLPITTLKSLQEHLQTAIAVELSTIPLYLYGMYSVNQPGSPVPSNIRGVVLEEMLHLSLAGNTLLAVGGTPKLYDSSIIPKYPAPMLGRVPELILELRGLTKENLQLFIDVETPEAKDAPPESDNYQSLGQFYKAIELGLAYLNYVTPTLFNPATVAFQFNPNPPDPNTVFDPEHSDSGGLVAVKDLASALTAMKTIVDQGEGNPGPYDDPLKLEKDHYDIFKDLRDGTDTWQTFPIISNPTTAGYLAIDKNIHQVSITFDMAYCYLLMTIEKFWTVSSTDGRNALSGNLFGIMGGVLSPLANFLIQQPIGTSGEVAGPCFNYFGFQSASSALNELKAAIQAAVTAYAGNTQLTGIQDTIGGLTDISTI</sequence>
<reference evidence="3 4" key="1">
    <citation type="submission" date="2018-06" db="EMBL/GenBank/DDBJ databases">
        <title>A transcriptomic atlas of mushroom development highlights an independent origin of complex multicellularity.</title>
        <authorList>
            <consortium name="DOE Joint Genome Institute"/>
            <person name="Krizsan K."/>
            <person name="Almasi E."/>
            <person name="Merenyi Z."/>
            <person name="Sahu N."/>
            <person name="Viragh M."/>
            <person name="Koszo T."/>
            <person name="Mondo S."/>
            <person name="Kiss B."/>
            <person name="Balint B."/>
            <person name="Kues U."/>
            <person name="Barry K."/>
            <person name="Hegedus J.C."/>
            <person name="Henrissat B."/>
            <person name="Johnson J."/>
            <person name="Lipzen A."/>
            <person name="Ohm R."/>
            <person name="Nagy I."/>
            <person name="Pangilinan J."/>
            <person name="Yan J."/>
            <person name="Xiong Y."/>
            <person name="Grigoriev I.V."/>
            <person name="Hibbett D.S."/>
            <person name="Nagy L.G."/>
        </authorList>
    </citation>
    <scope>NUCLEOTIDE SEQUENCE [LARGE SCALE GENOMIC DNA]</scope>
    <source>
        <strain evidence="3 4">SZMC22713</strain>
    </source>
</reference>
<feature type="domain" description="Iminophenyl-pyruvate dimer synthase" evidence="2">
    <location>
        <begin position="41"/>
        <end position="253"/>
    </location>
</feature>
<dbReference type="InterPro" id="IPR026820">
    <property type="entry name" value="VioB/RebD_dom"/>
</dbReference>
<accession>A0A4Y7PSN3</accession>
<evidence type="ECO:0000259" key="2">
    <source>
        <dbReference type="Pfam" id="PF12902"/>
    </source>
</evidence>
<dbReference type="InterPro" id="IPR009078">
    <property type="entry name" value="Ferritin-like_SF"/>
</dbReference>
<dbReference type="EMBL" id="ML170215">
    <property type="protein sequence ID" value="TDL17872.1"/>
    <property type="molecule type" value="Genomic_DNA"/>
</dbReference>
<proteinExistence type="predicted"/>
<dbReference type="Gene3D" id="1.20.1260.10">
    <property type="match status" value="1"/>
</dbReference>
<feature type="compositionally biased region" description="Basic residues" evidence="1">
    <location>
        <begin position="12"/>
        <end position="21"/>
    </location>
</feature>
<organism evidence="3 4">
    <name type="scientific">Rickenella mellea</name>
    <dbReference type="NCBI Taxonomy" id="50990"/>
    <lineage>
        <taxon>Eukaryota</taxon>
        <taxon>Fungi</taxon>
        <taxon>Dikarya</taxon>
        <taxon>Basidiomycota</taxon>
        <taxon>Agaricomycotina</taxon>
        <taxon>Agaricomycetes</taxon>
        <taxon>Hymenochaetales</taxon>
        <taxon>Rickenellaceae</taxon>
        <taxon>Rickenella</taxon>
    </lineage>
</organism>
<dbReference type="STRING" id="50990.A0A4Y7PSN3"/>
<dbReference type="PANTHER" id="PTHR34400">
    <property type="match status" value="1"/>
</dbReference>
<gene>
    <name evidence="3" type="ORF">BD410DRAFT_535231</name>
</gene>
<evidence type="ECO:0000256" key="1">
    <source>
        <dbReference type="SAM" id="MobiDB-lite"/>
    </source>
</evidence>
<feature type="compositionally biased region" description="Basic and acidic residues" evidence="1">
    <location>
        <begin position="1"/>
        <end position="11"/>
    </location>
</feature>
<dbReference type="AlphaFoldDB" id="A0A4Y7PSN3"/>
<dbReference type="InterPro" id="IPR012347">
    <property type="entry name" value="Ferritin-like"/>
</dbReference>
<name>A0A4Y7PSN3_9AGAM</name>
<keyword evidence="4" id="KW-1185">Reference proteome</keyword>
<dbReference type="Pfam" id="PF12902">
    <property type="entry name" value="Ferritin-like"/>
    <property type="match status" value="1"/>
</dbReference>
<dbReference type="Proteomes" id="UP000294933">
    <property type="component" value="Unassembled WGS sequence"/>
</dbReference>
<evidence type="ECO:0000313" key="4">
    <source>
        <dbReference type="Proteomes" id="UP000294933"/>
    </source>
</evidence>
<evidence type="ECO:0000313" key="3">
    <source>
        <dbReference type="EMBL" id="TDL17872.1"/>
    </source>
</evidence>
<dbReference type="VEuPathDB" id="FungiDB:BD410DRAFT_535231"/>
<feature type="region of interest" description="Disordered" evidence="1">
    <location>
        <begin position="1"/>
        <end position="25"/>
    </location>
</feature>
<protein>
    <recommendedName>
        <fullName evidence="2">Iminophenyl-pyruvate dimer synthase domain-containing protein</fullName>
    </recommendedName>
</protein>